<evidence type="ECO:0000313" key="2">
    <source>
        <dbReference type="Proteomes" id="UP000193623"/>
    </source>
</evidence>
<evidence type="ECO:0008006" key="3">
    <source>
        <dbReference type="Google" id="ProtNLM"/>
    </source>
</evidence>
<dbReference type="EMBL" id="FWFT01000005">
    <property type="protein sequence ID" value="SLN53967.1"/>
    <property type="molecule type" value="Genomic_DNA"/>
</dbReference>
<keyword evidence="2" id="KW-1185">Reference proteome</keyword>
<sequence>MTFSDTELKLYLSGALAEDRVPELEDALAVDDALEARLLTLDLEAASDLREAFAHVPLAENVQTLTQLTQSAAKIDAPVRGKLRQWGVPALAAAASFALAVVVTGQSPEPVALDWKDAVAIYQSLYTEDTLANLQVDSAALDQQLSLSAQALGRDLPRDAVGDLDGLPLLRAQILGIDDAPLIQMAYLTEDGQPVAFCMTEGGDAADVVAQTLSGLPTVHWSDGRFSYMIVGDVPADRLSRMADQVRQTL</sequence>
<dbReference type="AlphaFoldDB" id="A0A1Y5T1F7"/>
<proteinExistence type="predicted"/>
<organism evidence="1 2">
    <name type="scientific">Pseudooctadecabacter jejudonensis</name>
    <dbReference type="NCBI Taxonomy" id="1391910"/>
    <lineage>
        <taxon>Bacteria</taxon>
        <taxon>Pseudomonadati</taxon>
        <taxon>Pseudomonadota</taxon>
        <taxon>Alphaproteobacteria</taxon>
        <taxon>Rhodobacterales</taxon>
        <taxon>Paracoccaceae</taxon>
        <taxon>Pseudooctadecabacter</taxon>
    </lineage>
</organism>
<gene>
    <name evidence="1" type="ORF">PSJ8397_02814</name>
</gene>
<accession>A0A1Y5T1F7</accession>
<evidence type="ECO:0000313" key="1">
    <source>
        <dbReference type="EMBL" id="SLN53967.1"/>
    </source>
</evidence>
<name>A0A1Y5T1F7_9RHOB</name>
<reference evidence="1 2" key="1">
    <citation type="submission" date="2017-03" db="EMBL/GenBank/DDBJ databases">
        <authorList>
            <person name="Afonso C.L."/>
            <person name="Miller P.J."/>
            <person name="Scott M.A."/>
            <person name="Spackman E."/>
            <person name="Goraichik I."/>
            <person name="Dimitrov K.M."/>
            <person name="Suarez D.L."/>
            <person name="Swayne D.E."/>
        </authorList>
    </citation>
    <scope>NUCLEOTIDE SEQUENCE [LARGE SCALE GENOMIC DNA]</scope>
    <source>
        <strain evidence="1 2">CECT 8397</strain>
    </source>
</reference>
<dbReference type="RefSeq" id="WP_085865213.1">
    <property type="nucleotide sequence ID" value="NZ_FWFT01000005.1"/>
</dbReference>
<dbReference type="Proteomes" id="UP000193623">
    <property type="component" value="Unassembled WGS sequence"/>
</dbReference>
<protein>
    <recommendedName>
        <fullName evidence="3">Transmembrane transcriptional regulator (Anti-sigma factor)</fullName>
    </recommendedName>
</protein>
<dbReference type="OrthoDB" id="7006010at2"/>